<dbReference type="SUPFAM" id="SSF51182">
    <property type="entry name" value="RmlC-like cupins"/>
    <property type="match status" value="1"/>
</dbReference>
<feature type="active site" description="Proton donor" evidence="5">
    <location>
        <position position="133"/>
    </location>
</feature>
<dbReference type="InterPro" id="IPR011051">
    <property type="entry name" value="RmlC_Cupin_sf"/>
</dbReference>
<dbReference type="InterPro" id="IPR000888">
    <property type="entry name" value="RmlC-like"/>
</dbReference>
<dbReference type="GO" id="GO:0000271">
    <property type="term" value="P:polysaccharide biosynthetic process"/>
    <property type="evidence" value="ECO:0007669"/>
    <property type="project" value="TreeGrafter"/>
</dbReference>
<dbReference type="CDD" id="cd00438">
    <property type="entry name" value="cupin_RmlC"/>
    <property type="match status" value="1"/>
</dbReference>
<dbReference type="PANTHER" id="PTHR21047:SF2">
    <property type="entry name" value="THYMIDINE DIPHOSPHO-4-KETO-RHAMNOSE 3,5-EPIMERASE"/>
    <property type="match status" value="1"/>
</dbReference>
<comment type="similarity">
    <text evidence="7">Belongs to the dTDP-4-dehydrorhamnose 3,5-epimerase family.</text>
</comment>
<evidence type="ECO:0000256" key="5">
    <source>
        <dbReference type="PIRSR" id="PIRSR600888-1"/>
    </source>
</evidence>
<name>M1E7L0_9BACT</name>
<evidence type="ECO:0000256" key="3">
    <source>
        <dbReference type="ARBA" id="ARBA00012098"/>
    </source>
</evidence>
<dbReference type="Pfam" id="PF00908">
    <property type="entry name" value="dTDP_sugar_isom"/>
    <property type="match status" value="1"/>
</dbReference>
<dbReference type="HOGENOM" id="CLU_090940_1_1_9"/>
<feature type="active site" description="Proton acceptor" evidence="5">
    <location>
        <position position="63"/>
    </location>
</feature>
<evidence type="ECO:0000256" key="1">
    <source>
        <dbReference type="ARBA" id="ARBA00001298"/>
    </source>
</evidence>
<dbReference type="PANTHER" id="PTHR21047">
    <property type="entry name" value="DTDP-6-DEOXY-D-GLUCOSE-3,5 EPIMERASE"/>
    <property type="match status" value="1"/>
</dbReference>
<dbReference type="UniPathway" id="UPA00124"/>
<gene>
    <name evidence="8" type="ORF">Thena_0395</name>
</gene>
<dbReference type="GO" id="GO:0005829">
    <property type="term" value="C:cytosol"/>
    <property type="evidence" value="ECO:0007669"/>
    <property type="project" value="TreeGrafter"/>
</dbReference>
<dbReference type="eggNOG" id="COG1898">
    <property type="taxonomic scope" value="Bacteria"/>
</dbReference>
<dbReference type="OrthoDB" id="9800680at2"/>
<evidence type="ECO:0000256" key="7">
    <source>
        <dbReference type="RuleBase" id="RU364069"/>
    </source>
</evidence>
<dbReference type="Gene3D" id="2.60.120.10">
    <property type="entry name" value="Jelly Rolls"/>
    <property type="match status" value="1"/>
</dbReference>
<dbReference type="EC" id="5.1.3.13" evidence="3 7"/>
<comment type="pathway">
    <text evidence="7">Carbohydrate biosynthesis; dTDP-L-rhamnose biosynthesis.</text>
</comment>
<evidence type="ECO:0000256" key="2">
    <source>
        <dbReference type="ARBA" id="ARBA00001997"/>
    </source>
</evidence>
<evidence type="ECO:0000256" key="6">
    <source>
        <dbReference type="PIRSR" id="PIRSR600888-3"/>
    </source>
</evidence>
<reference evidence="8 9" key="1">
    <citation type="submission" date="2011-04" db="EMBL/GenBank/DDBJ databases">
        <title>The complete genome of Thermodesulfobium narugense DSM 14796.</title>
        <authorList>
            <consortium name="US DOE Joint Genome Institute (JGI-PGF)"/>
            <person name="Lucas S."/>
            <person name="Han J."/>
            <person name="Lapidus A."/>
            <person name="Bruce D."/>
            <person name="Goodwin L."/>
            <person name="Pitluck S."/>
            <person name="Peters L."/>
            <person name="Kyrpides N."/>
            <person name="Mavromatis K."/>
            <person name="Pagani I."/>
            <person name="Ivanova N."/>
            <person name="Ovchinnikova G."/>
            <person name="Zhang X."/>
            <person name="Saunders L."/>
            <person name="Detter J.C."/>
            <person name="Tapia R."/>
            <person name="Han C."/>
            <person name="Land M."/>
            <person name="Hauser L."/>
            <person name="Markowitz V."/>
            <person name="Cheng J.-F."/>
            <person name="Hugenholtz P."/>
            <person name="Woyke T."/>
            <person name="Wu D."/>
            <person name="Spring S."/>
            <person name="Schroeder M."/>
            <person name="Brambilla E."/>
            <person name="Klenk H.-P."/>
            <person name="Eisen J.A."/>
        </authorList>
    </citation>
    <scope>NUCLEOTIDE SEQUENCE [LARGE SCALE GENOMIC DNA]</scope>
    <source>
        <strain evidence="8 9">DSM 14796</strain>
    </source>
</reference>
<keyword evidence="9" id="KW-1185">Reference proteome</keyword>
<dbReference type="KEGG" id="tnr:Thena_0395"/>
<comment type="subunit">
    <text evidence="7">Homodimer.</text>
</comment>
<evidence type="ECO:0000256" key="4">
    <source>
        <dbReference type="ARBA" id="ARBA00019595"/>
    </source>
</evidence>
<dbReference type="GO" id="GO:0008830">
    <property type="term" value="F:dTDP-4-dehydrorhamnose 3,5-epimerase activity"/>
    <property type="evidence" value="ECO:0007669"/>
    <property type="project" value="UniProtKB-UniRule"/>
</dbReference>
<dbReference type="NCBIfam" id="TIGR01221">
    <property type="entry name" value="rmlC"/>
    <property type="match status" value="1"/>
</dbReference>
<protein>
    <recommendedName>
        <fullName evidence="4 7">dTDP-4-dehydrorhamnose 3,5-epimerase</fullName>
        <ecNumber evidence="3 7">5.1.3.13</ecNumber>
    </recommendedName>
    <alternativeName>
        <fullName evidence="7">Thymidine diphospho-4-keto-rhamnose 3,5-epimerase</fullName>
    </alternativeName>
</protein>
<dbReference type="STRING" id="747365.Thena_0395"/>
<sequence>MPFEFIKTDIPEVMIVKPKVFGDERGFFLETYKREDFVKAGIYKEFVQDNHSKSVKGVLRGLHYQLNPKAQGKLVRCIKGKIFDVAVDIRKNSPTFLKYVSVELSEENKFMLWVPEGFAHGFLTLSDEAEIMYKVSGSTYSPEHDRSLRWNDPEIGINWPLEGEPILSKKDKDAPLLKNADINFVYEI</sequence>
<dbReference type="AlphaFoldDB" id="M1E7L0"/>
<proteinExistence type="inferred from homology"/>
<comment type="function">
    <text evidence="2 7">Catalyzes the epimerization of the C3' and C5'positions of dTDP-6-deoxy-D-xylo-4-hexulose, forming dTDP-6-deoxy-L-lyxo-4-hexulose.</text>
</comment>
<dbReference type="GO" id="GO:0019305">
    <property type="term" value="P:dTDP-rhamnose biosynthetic process"/>
    <property type="evidence" value="ECO:0007669"/>
    <property type="project" value="UniProtKB-UniRule"/>
</dbReference>
<evidence type="ECO:0000313" key="9">
    <source>
        <dbReference type="Proteomes" id="UP000011765"/>
    </source>
</evidence>
<comment type="catalytic activity">
    <reaction evidence="1 7">
        <text>dTDP-4-dehydro-6-deoxy-alpha-D-glucose = dTDP-4-dehydro-beta-L-rhamnose</text>
        <dbReference type="Rhea" id="RHEA:16969"/>
        <dbReference type="ChEBI" id="CHEBI:57649"/>
        <dbReference type="ChEBI" id="CHEBI:62830"/>
        <dbReference type="EC" id="5.1.3.13"/>
    </reaction>
</comment>
<organism evidence="8 9">
    <name type="scientific">Thermodesulfobium narugense DSM 14796</name>
    <dbReference type="NCBI Taxonomy" id="747365"/>
    <lineage>
        <taxon>Bacteria</taxon>
        <taxon>Pseudomonadati</taxon>
        <taxon>Thermodesulfobiota</taxon>
        <taxon>Thermodesulfobiia</taxon>
        <taxon>Thermodesulfobiales</taxon>
        <taxon>Thermodesulfobiaceae</taxon>
        <taxon>Thermodesulfobium</taxon>
    </lineage>
</organism>
<accession>M1E7L0</accession>
<evidence type="ECO:0000313" key="8">
    <source>
        <dbReference type="EMBL" id="AEE14039.1"/>
    </source>
</evidence>
<dbReference type="EMBL" id="CP002690">
    <property type="protein sequence ID" value="AEE14039.1"/>
    <property type="molecule type" value="Genomic_DNA"/>
</dbReference>
<keyword evidence="7 8" id="KW-0413">Isomerase</keyword>
<feature type="site" description="Participates in a stacking interaction with the thymidine ring of dTDP-4-oxo-6-deoxyglucose" evidence="6">
    <location>
        <position position="140"/>
    </location>
</feature>
<dbReference type="RefSeq" id="WP_013755768.1">
    <property type="nucleotide sequence ID" value="NC_015499.1"/>
</dbReference>
<dbReference type="InterPro" id="IPR014710">
    <property type="entry name" value="RmlC-like_jellyroll"/>
</dbReference>
<dbReference type="Proteomes" id="UP000011765">
    <property type="component" value="Chromosome"/>
</dbReference>